<sequence>MSSLSSYNFGDCSNPGITYDSSQLSFAPSNTDAFPFSSSSDIAKLESKICDRLRGDECSASPEAIAACDRARRSFSGYAGQQAAEAWNEALGVDGDGPVRVAAPSLTDDAYASDASSSTVVFVLATSMIRSDSSSTSSRTLFSEAPSSSSSSSLTSVSATTTPQPMTTAQSTPASSSSTRPQTSSPIPATTSEISNGSPFDPQTGSSPPRNPRKTVLTLMTIFLVLAPLI</sequence>
<comment type="caution">
    <text evidence="2">The sequence shown here is derived from an EMBL/GenBank/DDBJ whole genome shotgun (WGS) entry which is preliminary data.</text>
</comment>
<gene>
    <name evidence="2" type="ORF">GJ744_005212</name>
</gene>
<dbReference type="EMBL" id="JAACFV010000224">
    <property type="protein sequence ID" value="KAF7502731.1"/>
    <property type="molecule type" value="Genomic_DNA"/>
</dbReference>
<proteinExistence type="predicted"/>
<feature type="compositionally biased region" description="Low complexity" evidence="1">
    <location>
        <begin position="134"/>
        <end position="186"/>
    </location>
</feature>
<dbReference type="OrthoDB" id="2153847at2759"/>
<feature type="compositionally biased region" description="Polar residues" evidence="1">
    <location>
        <begin position="187"/>
        <end position="208"/>
    </location>
</feature>
<protein>
    <submittedName>
        <fullName evidence="2">Uncharacterized protein</fullName>
    </submittedName>
</protein>
<dbReference type="Proteomes" id="UP000606974">
    <property type="component" value="Unassembled WGS sequence"/>
</dbReference>
<evidence type="ECO:0000313" key="3">
    <source>
        <dbReference type="Proteomes" id="UP000606974"/>
    </source>
</evidence>
<evidence type="ECO:0000313" key="2">
    <source>
        <dbReference type="EMBL" id="KAF7502731.1"/>
    </source>
</evidence>
<organism evidence="2 3">
    <name type="scientific">Endocarpon pusillum</name>
    <dbReference type="NCBI Taxonomy" id="364733"/>
    <lineage>
        <taxon>Eukaryota</taxon>
        <taxon>Fungi</taxon>
        <taxon>Dikarya</taxon>
        <taxon>Ascomycota</taxon>
        <taxon>Pezizomycotina</taxon>
        <taxon>Eurotiomycetes</taxon>
        <taxon>Chaetothyriomycetidae</taxon>
        <taxon>Verrucariales</taxon>
        <taxon>Verrucariaceae</taxon>
        <taxon>Endocarpon</taxon>
    </lineage>
</organism>
<dbReference type="AlphaFoldDB" id="A0A8H7A8V2"/>
<name>A0A8H7A8V2_9EURO</name>
<feature type="region of interest" description="Disordered" evidence="1">
    <location>
        <begin position="134"/>
        <end position="213"/>
    </location>
</feature>
<accession>A0A8H7A8V2</accession>
<keyword evidence="3" id="KW-1185">Reference proteome</keyword>
<evidence type="ECO:0000256" key="1">
    <source>
        <dbReference type="SAM" id="MobiDB-lite"/>
    </source>
</evidence>
<reference evidence="2" key="1">
    <citation type="submission" date="2020-02" db="EMBL/GenBank/DDBJ databases">
        <authorList>
            <person name="Palmer J.M."/>
        </authorList>
    </citation>
    <scope>NUCLEOTIDE SEQUENCE</scope>
    <source>
        <strain evidence="2">EPUS1.4</strain>
        <tissue evidence="2">Thallus</tissue>
    </source>
</reference>